<organism evidence="3">
    <name type="scientific">Melanopsichium pennsylvanicum 4</name>
    <dbReference type="NCBI Taxonomy" id="1398559"/>
    <lineage>
        <taxon>Eukaryota</taxon>
        <taxon>Fungi</taxon>
        <taxon>Dikarya</taxon>
        <taxon>Basidiomycota</taxon>
        <taxon>Ustilaginomycotina</taxon>
        <taxon>Ustilaginomycetes</taxon>
        <taxon>Ustilaginales</taxon>
        <taxon>Ustilaginaceae</taxon>
        <taxon>Melanopsichium</taxon>
    </lineage>
</organism>
<keyword evidence="2" id="KW-1133">Transmembrane helix</keyword>
<keyword evidence="2" id="KW-0812">Transmembrane</keyword>
<dbReference type="EMBL" id="HG529698">
    <property type="protein sequence ID" value="CDI56718.1"/>
    <property type="molecule type" value="Genomic_DNA"/>
</dbReference>
<keyword evidence="2" id="KW-0472">Membrane</keyword>
<feature type="transmembrane region" description="Helical" evidence="2">
    <location>
        <begin position="20"/>
        <end position="38"/>
    </location>
</feature>
<feature type="region of interest" description="Disordered" evidence="1">
    <location>
        <begin position="319"/>
        <end position="341"/>
    </location>
</feature>
<dbReference type="AlphaFoldDB" id="A0A077RB22"/>
<feature type="transmembrane region" description="Helical" evidence="2">
    <location>
        <begin position="229"/>
        <end position="254"/>
    </location>
</feature>
<protein>
    <submittedName>
        <fullName evidence="3">Uncharacterized protein</fullName>
    </submittedName>
</protein>
<feature type="region of interest" description="Disordered" evidence="1">
    <location>
        <begin position="683"/>
        <end position="777"/>
    </location>
</feature>
<feature type="transmembrane region" description="Helical" evidence="2">
    <location>
        <begin position="605"/>
        <end position="628"/>
    </location>
</feature>
<sequence>MSPHDPGLFSLINSFFEPNFLILVTYFYINLYLAFRVIRIATRKYRQLKVSPPESVELSVGADRIVMDAHAHLFRDQDEQIKSVAHTPFADAFIRLATWAFNDRAAHAKRIFMLFAILSLGSTWYYMIAFLRHSYISYLERCHLTSYPLPPSPPPFDLSRPDLLVPALHLRILRISQWLASLSLFKEAWMEVIKDSTSWWWSSEICIITVGAWDLFLRHEAERLRIPHVWTFMALGQLVAISFALNLFNLGVIYRLDARDLLTARADQILRANRHAIEPLEEHSKESSPPLWAESNWERPEETRPVRIALAPTQRSPYHAHPLGSPEASVLPTRRRSPDPNVRVFSTTVTVQRKPLPPRPTLMDKFARTMQRFIPEKVGLPLFVLAGLSSVLQHPNSFTKVMVMHLFPLLISLYPTYHQPAPKHARARPWNGESVEPEPPLFRRPTVEPTTKQVLRRMLARTNSRVPVWKDAKMYYLGLGTISILLRLWLTIICFIELHSNDTNLHQAWRTITVFFPTTFFRHPAQSSISSDHACVALSATMFVLIESGLWLWKAAISSPSARLRNNEEEELTDDEGERIRNIILPHAIRLDRADRKVIETQARFIAALLTVSPFLGGSATLSFYLAVRCTWVQQYGEFRKHEDDELLNPPSRTGSNMIEDTEELLLVENEVGEQYLEVRKTKISEMRPARGGNRTQGASPPRQPEAAEEEIWLPPNSTWSAEPGRAGSEQGTQWRTDRGGRRSRAGTTESEAEVTSPRRTTPIRHRQPPQRYREDT</sequence>
<feature type="transmembrane region" description="Helical" evidence="2">
    <location>
        <begin position="536"/>
        <end position="553"/>
    </location>
</feature>
<reference evidence="3" key="1">
    <citation type="journal article" date="2014" name="Genome Biol. Evol.">
        <title>Gene Loss Rather Than Gene Gain Is Associated with a Host Jump from Monocots to Dicots in the Smut Fungus Melanopsichium pennsylvanicum.</title>
        <authorList>
            <person name="Sharma R."/>
            <person name="Mishra B."/>
            <person name="Runge F."/>
            <person name="Thines M."/>
        </authorList>
    </citation>
    <scope>NUCLEOTIDE SEQUENCE</scope>
    <source>
        <strain evidence="3">4</strain>
    </source>
</reference>
<name>A0A077RB22_9BASI</name>
<feature type="transmembrane region" description="Helical" evidence="2">
    <location>
        <begin position="111"/>
        <end position="131"/>
    </location>
</feature>
<evidence type="ECO:0000256" key="1">
    <source>
        <dbReference type="SAM" id="MobiDB-lite"/>
    </source>
</evidence>
<proteinExistence type="predicted"/>
<evidence type="ECO:0000256" key="2">
    <source>
        <dbReference type="SAM" id="Phobius"/>
    </source>
</evidence>
<accession>A0A077RB22</accession>
<feature type="transmembrane region" description="Helical" evidence="2">
    <location>
        <begin position="474"/>
        <end position="498"/>
    </location>
</feature>
<evidence type="ECO:0000313" key="3">
    <source>
        <dbReference type="EMBL" id="CDI56718.1"/>
    </source>
</evidence>